<dbReference type="SMART" id="SM01381">
    <property type="entry name" value="7TM_GPCR_Srsx"/>
    <property type="match status" value="1"/>
</dbReference>
<evidence type="ECO:0000256" key="1">
    <source>
        <dbReference type="ARBA" id="ARBA00004651"/>
    </source>
</evidence>
<dbReference type="PANTHER" id="PTHR24229">
    <property type="entry name" value="NEUROPEPTIDES RECEPTOR"/>
    <property type="match status" value="1"/>
</dbReference>
<keyword evidence="13" id="KW-1185">Reference proteome</keyword>
<reference evidence="12" key="1">
    <citation type="submission" date="2021-10" db="EMBL/GenBank/DDBJ databases">
        <title>Tropical sea cucumber genome reveals ecological adaptation and Cuvierian tubules defense mechanism.</title>
        <authorList>
            <person name="Chen T."/>
        </authorList>
    </citation>
    <scope>NUCLEOTIDE SEQUENCE</scope>
    <source>
        <strain evidence="12">Nanhai2018</strain>
        <tissue evidence="12">Muscle</tissue>
    </source>
</reference>
<dbReference type="OrthoDB" id="2132067at2759"/>
<feature type="transmembrane region" description="Helical" evidence="10">
    <location>
        <begin position="247"/>
        <end position="266"/>
    </location>
</feature>
<keyword evidence="8 9" id="KW-0807">Transducer</keyword>
<protein>
    <submittedName>
        <fullName evidence="12">Melanin-concentrating hormone receptor 1</fullName>
    </submittedName>
</protein>
<dbReference type="InterPro" id="IPR000276">
    <property type="entry name" value="GPCR_Rhodpsn"/>
</dbReference>
<feature type="transmembrane region" description="Helical" evidence="10">
    <location>
        <begin position="148"/>
        <end position="170"/>
    </location>
</feature>
<feature type="transmembrane region" description="Helical" evidence="10">
    <location>
        <begin position="73"/>
        <end position="94"/>
    </location>
</feature>
<evidence type="ECO:0000256" key="3">
    <source>
        <dbReference type="ARBA" id="ARBA00022692"/>
    </source>
</evidence>
<keyword evidence="5 9" id="KW-0297">G-protein coupled receptor</keyword>
<feature type="transmembrane region" description="Helical" evidence="10">
    <location>
        <begin position="39"/>
        <end position="61"/>
    </location>
</feature>
<name>A0A9Q1BMP7_HOLLE</name>
<keyword evidence="4 10" id="KW-1133">Transmembrane helix</keyword>
<dbReference type="GO" id="GO:0005886">
    <property type="term" value="C:plasma membrane"/>
    <property type="evidence" value="ECO:0007669"/>
    <property type="project" value="UniProtKB-SubCell"/>
</dbReference>
<feature type="transmembrane region" description="Helical" evidence="10">
    <location>
        <begin position="114"/>
        <end position="136"/>
    </location>
</feature>
<evidence type="ECO:0000256" key="6">
    <source>
        <dbReference type="ARBA" id="ARBA00023136"/>
    </source>
</evidence>
<evidence type="ECO:0000256" key="4">
    <source>
        <dbReference type="ARBA" id="ARBA00022989"/>
    </source>
</evidence>
<dbReference type="AlphaFoldDB" id="A0A9Q1BMP7"/>
<gene>
    <name evidence="12" type="ORF">HOLleu_29017</name>
</gene>
<comment type="similarity">
    <text evidence="9">Belongs to the G-protein coupled receptor 1 family.</text>
</comment>
<dbReference type="Gene3D" id="1.20.1070.10">
    <property type="entry name" value="Rhodopsin 7-helix transmembrane proteins"/>
    <property type="match status" value="1"/>
</dbReference>
<evidence type="ECO:0000256" key="5">
    <source>
        <dbReference type="ARBA" id="ARBA00023040"/>
    </source>
</evidence>
<proteinExistence type="inferred from homology"/>
<evidence type="ECO:0000256" key="8">
    <source>
        <dbReference type="ARBA" id="ARBA00023224"/>
    </source>
</evidence>
<organism evidence="12 13">
    <name type="scientific">Holothuria leucospilota</name>
    <name type="common">Black long sea cucumber</name>
    <name type="synonym">Mertensiothuria leucospilota</name>
    <dbReference type="NCBI Taxonomy" id="206669"/>
    <lineage>
        <taxon>Eukaryota</taxon>
        <taxon>Metazoa</taxon>
        <taxon>Echinodermata</taxon>
        <taxon>Eleutherozoa</taxon>
        <taxon>Echinozoa</taxon>
        <taxon>Holothuroidea</taxon>
        <taxon>Aspidochirotacea</taxon>
        <taxon>Aspidochirotida</taxon>
        <taxon>Holothuriidae</taxon>
        <taxon>Holothuria</taxon>
    </lineage>
</organism>
<comment type="caution">
    <text evidence="12">The sequence shown here is derived from an EMBL/GenBank/DDBJ whole genome shotgun (WGS) entry which is preliminary data.</text>
</comment>
<sequence length="381" mass="43391">MDTSNYETNLTYSSYSETDGDSDYAHAYALLHRVVLPTVFILISIAGLVANGLVIFCLLYFSNLKTVPNIYILNLAIIDTLFLLSLPFLASQYFKESWPFGLILCKFVNGMDTFNQYGSAWTLVAMSADRFVAVAYPLSSMQRRTRSCARMVCTIVIVWSLVLSSVNWSFAQVEQPYGYNDSYCMVVFPSNFTSFYAAYTGLNFGLGFAVPLGFIIFFYMSIFYIMQNNDFFFQSDAKTAAQRASKRVAVLTIAVIVVFFICWMPYYFVQLKILISDETTPFLEIFHIFTIAWCYMNSLFNPFVYTFVGENFRKNMAKLCLCGRQNLTRGRSGRDSSTYTRSTMKLQPLKRKQAKATYCNPTDLTVDVSQEQNNNAHTTSA</sequence>
<evidence type="ECO:0000256" key="10">
    <source>
        <dbReference type="SAM" id="Phobius"/>
    </source>
</evidence>
<keyword evidence="2" id="KW-1003">Cell membrane</keyword>
<dbReference type="GO" id="GO:0042923">
    <property type="term" value="F:neuropeptide binding"/>
    <property type="evidence" value="ECO:0007669"/>
    <property type="project" value="TreeGrafter"/>
</dbReference>
<evidence type="ECO:0000256" key="7">
    <source>
        <dbReference type="ARBA" id="ARBA00023170"/>
    </source>
</evidence>
<dbReference type="Proteomes" id="UP001152320">
    <property type="component" value="Chromosome 14"/>
</dbReference>
<dbReference type="PROSITE" id="PS00237">
    <property type="entry name" value="G_PROTEIN_RECEP_F1_1"/>
    <property type="match status" value="1"/>
</dbReference>
<feature type="transmembrane region" description="Helical" evidence="10">
    <location>
        <begin position="286"/>
        <end position="308"/>
    </location>
</feature>
<evidence type="ECO:0000313" key="13">
    <source>
        <dbReference type="Proteomes" id="UP001152320"/>
    </source>
</evidence>
<keyword evidence="3 9" id="KW-0812">Transmembrane</keyword>
<evidence type="ECO:0000259" key="11">
    <source>
        <dbReference type="PROSITE" id="PS50262"/>
    </source>
</evidence>
<feature type="transmembrane region" description="Helical" evidence="10">
    <location>
        <begin position="204"/>
        <end position="226"/>
    </location>
</feature>
<dbReference type="EMBL" id="JAIZAY010000014">
    <property type="protein sequence ID" value="KAJ8029583.1"/>
    <property type="molecule type" value="Genomic_DNA"/>
</dbReference>
<evidence type="ECO:0000256" key="9">
    <source>
        <dbReference type="RuleBase" id="RU000688"/>
    </source>
</evidence>
<dbReference type="PANTHER" id="PTHR24229:SF40">
    <property type="entry name" value="ALLATOSTATIN C RECEPTOR 1-RELATED"/>
    <property type="match status" value="1"/>
</dbReference>
<dbReference type="PRINTS" id="PR00237">
    <property type="entry name" value="GPCRRHODOPSN"/>
</dbReference>
<dbReference type="GO" id="GO:0043005">
    <property type="term" value="C:neuron projection"/>
    <property type="evidence" value="ECO:0007669"/>
    <property type="project" value="TreeGrafter"/>
</dbReference>
<comment type="subcellular location">
    <subcellularLocation>
        <location evidence="1">Cell membrane</location>
        <topology evidence="1">Multi-pass membrane protein</topology>
    </subcellularLocation>
</comment>
<dbReference type="Pfam" id="PF00001">
    <property type="entry name" value="7tm_1"/>
    <property type="match status" value="1"/>
</dbReference>
<keyword evidence="7 9" id="KW-0675">Receptor</keyword>
<evidence type="ECO:0000313" key="12">
    <source>
        <dbReference type="EMBL" id="KAJ8029583.1"/>
    </source>
</evidence>
<dbReference type="PROSITE" id="PS50262">
    <property type="entry name" value="G_PROTEIN_RECEP_F1_2"/>
    <property type="match status" value="1"/>
</dbReference>
<accession>A0A9Q1BMP7</accession>
<evidence type="ECO:0000256" key="2">
    <source>
        <dbReference type="ARBA" id="ARBA00022475"/>
    </source>
</evidence>
<keyword evidence="6 10" id="KW-0472">Membrane</keyword>
<dbReference type="SUPFAM" id="SSF81321">
    <property type="entry name" value="Family A G protein-coupled receptor-like"/>
    <property type="match status" value="1"/>
</dbReference>
<dbReference type="InterPro" id="IPR017452">
    <property type="entry name" value="GPCR_Rhodpsn_7TM"/>
</dbReference>
<feature type="domain" description="G-protein coupled receptors family 1 profile" evidence="11">
    <location>
        <begin position="50"/>
        <end position="305"/>
    </location>
</feature>
<dbReference type="GO" id="GO:0004930">
    <property type="term" value="F:G protein-coupled receptor activity"/>
    <property type="evidence" value="ECO:0007669"/>
    <property type="project" value="UniProtKB-KW"/>
</dbReference>
<dbReference type="GO" id="GO:0007218">
    <property type="term" value="P:neuropeptide signaling pathway"/>
    <property type="evidence" value="ECO:0007669"/>
    <property type="project" value="TreeGrafter"/>
</dbReference>